<gene>
    <name evidence="1" type="ORF">AB0K36_04625</name>
</gene>
<dbReference type="EMBL" id="JBFAQK010000003">
    <property type="protein sequence ID" value="MEV4680061.1"/>
    <property type="molecule type" value="Genomic_DNA"/>
</dbReference>
<dbReference type="InterPro" id="IPR036271">
    <property type="entry name" value="Tet_transcr_reg_TetR-rel_C_sf"/>
</dbReference>
<evidence type="ECO:0008006" key="3">
    <source>
        <dbReference type="Google" id="ProtNLM"/>
    </source>
</evidence>
<dbReference type="Proteomes" id="UP001552521">
    <property type="component" value="Unassembled WGS sequence"/>
</dbReference>
<sequence length="84" mass="8717">MRGDVRNGATCAGHDCARTLQGCVRSSRSNCGRPERTAPTPELAAIGLMALVDGLGMQLLSRQYAEKDAVAALDVQLAAIFGAA</sequence>
<keyword evidence="2" id="KW-1185">Reference proteome</keyword>
<name>A0ABV3HNB5_9ACTN</name>
<evidence type="ECO:0000313" key="2">
    <source>
        <dbReference type="Proteomes" id="UP001552521"/>
    </source>
</evidence>
<accession>A0ABV3HNB5</accession>
<dbReference type="SUPFAM" id="SSF48498">
    <property type="entry name" value="Tetracyclin repressor-like, C-terminal domain"/>
    <property type="match status" value="1"/>
</dbReference>
<dbReference type="RefSeq" id="WP_364588200.1">
    <property type="nucleotide sequence ID" value="NZ_JBFAQK010000003.1"/>
</dbReference>
<organism evidence="1 2">
    <name type="scientific">Streptomyces kurssanovii</name>
    <dbReference type="NCBI Taxonomy" id="67312"/>
    <lineage>
        <taxon>Bacteria</taxon>
        <taxon>Bacillati</taxon>
        <taxon>Actinomycetota</taxon>
        <taxon>Actinomycetes</taxon>
        <taxon>Kitasatosporales</taxon>
        <taxon>Streptomycetaceae</taxon>
        <taxon>Streptomyces</taxon>
    </lineage>
</organism>
<evidence type="ECO:0000313" key="1">
    <source>
        <dbReference type="EMBL" id="MEV4680061.1"/>
    </source>
</evidence>
<comment type="caution">
    <text evidence="1">The sequence shown here is derived from an EMBL/GenBank/DDBJ whole genome shotgun (WGS) entry which is preliminary data.</text>
</comment>
<protein>
    <recommendedName>
        <fullName evidence="3">TetR family transcriptional regulator</fullName>
    </recommendedName>
</protein>
<reference evidence="1 2" key="1">
    <citation type="submission" date="2024-06" db="EMBL/GenBank/DDBJ databases">
        <title>The Natural Products Discovery Center: Release of the First 8490 Sequenced Strains for Exploring Actinobacteria Biosynthetic Diversity.</title>
        <authorList>
            <person name="Kalkreuter E."/>
            <person name="Kautsar S.A."/>
            <person name="Yang D."/>
            <person name="Bader C.D."/>
            <person name="Teijaro C.N."/>
            <person name="Fluegel L."/>
            <person name="Davis C.M."/>
            <person name="Simpson J.R."/>
            <person name="Lauterbach L."/>
            <person name="Steele A.D."/>
            <person name="Gui C."/>
            <person name="Meng S."/>
            <person name="Li G."/>
            <person name="Viehrig K."/>
            <person name="Ye F."/>
            <person name="Su P."/>
            <person name="Kiefer A.F."/>
            <person name="Nichols A."/>
            <person name="Cepeda A.J."/>
            <person name="Yan W."/>
            <person name="Fan B."/>
            <person name="Jiang Y."/>
            <person name="Adhikari A."/>
            <person name="Zheng C.-J."/>
            <person name="Schuster L."/>
            <person name="Cowan T.M."/>
            <person name="Smanski M.J."/>
            <person name="Chevrette M.G."/>
            <person name="De Carvalho L.P.S."/>
            <person name="Shen B."/>
        </authorList>
    </citation>
    <scope>NUCLEOTIDE SEQUENCE [LARGE SCALE GENOMIC DNA]</scope>
    <source>
        <strain evidence="1 2">NPDC049344</strain>
    </source>
</reference>
<proteinExistence type="predicted"/>